<evidence type="ECO:0000256" key="3">
    <source>
        <dbReference type="SAM" id="MobiDB-lite"/>
    </source>
</evidence>
<dbReference type="InterPro" id="IPR003703">
    <property type="entry name" value="Acyl_CoA_thio"/>
</dbReference>
<gene>
    <name evidence="6" type="ORF">M409DRAFT_25191</name>
</gene>
<proteinExistence type="inferred from homology"/>
<dbReference type="PANTHER" id="PTHR11066:SF34">
    <property type="entry name" value="ACYL-COENZYME A THIOESTERASE 8"/>
    <property type="match status" value="1"/>
</dbReference>
<dbReference type="GeneID" id="54560850"/>
<evidence type="ECO:0008006" key="8">
    <source>
        <dbReference type="Google" id="ProtNLM"/>
    </source>
</evidence>
<dbReference type="GO" id="GO:0006637">
    <property type="term" value="P:acyl-CoA metabolic process"/>
    <property type="evidence" value="ECO:0007669"/>
    <property type="project" value="InterPro"/>
</dbReference>
<dbReference type="GO" id="GO:0005782">
    <property type="term" value="C:peroxisomal matrix"/>
    <property type="evidence" value="ECO:0007669"/>
    <property type="project" value="UniProtKB-SubCell"/>
</dbReference>
<dbReference type="InterPro" id="IPR029069">
    <property type="entry name" value="HotDog_dom_sf"/>
</dbReference>
<keyword evidence="7" id="KW-1185">Reference proteome</keyword>
<dbReference type="OrthoDB" id="68328at2759"/>
<dbReference type="Pfam" id="PF20789">
    <property type="entry name" value="4HBT_3C"/>
    <property type="match status" value="1"/>
</dbReference>
<evidence type="ECO:0000259" key="4">
    <source>
        <dbReference type="Pfam" id="PF13622"/>
    </source>
</evidence>
<feature type="domain" description="Acyl-CoA thioesterase-like N-terminal HotDog" evidence="4">
    <location>
        <begin position="31"/>
        <end position="111"/>
    </location>
</feature>
<evidence type="ECO:0000259" key="5">
    <source>
        <dbReference type="Pfam" id="PF20789"/>
    </source>
</evidence>
<comment type="similarity">
    <text evidence="1">Belongs to the C/M/P thioester hydrolase family.</text>
</comment>
<dbReference type="Proteomes" id="UP000799537">
    <property type="component" value="Unassembled WGS sequence"/>
</dbReference>
<name>A0A6A6CEG1_ZASCE</name>
<dbReference type="GO" id="GO:0009062">
    <property type="term" value="P:fatty acid catabolic process"/>
    <property type="evidence" value="ECO:0007669"/>
    <property type="project" value="TreeGrafter"/>
</dbReference>
<reference evidence="6" key="1">
    <citation type="journal article" date="2020" name="Stud. Mycol.">
        <title>101 Dothideomycetes genomes: a test case for predicting lifestyles and emergence of pathogens.</title>
        <authorList>
            <person name="Haridas S."/>
            <person name="Albert R."/>
            <person name="Binder M."/>
            <person name="Bloem J."/>
            <person name="Labutti K."/>
            <person name="Salamov A."/>
            <person name="Andreopoulos B."/>
            <person name="Baker S."/>
            <person name="Barry K."/>
            <person name="Bills G."/>
            <person name="Bluhm B."/>
            <person name="Cannon C."/>
            <person name="Castanera R."/>
            <person name="Culley D."/>
            <person name="Daum C."/>
            <person name="Ezra D."/>
            <person name="Gonzalez J."/>
            <person name="Henrissat B."/>
            <person name="Kuo A."/>
            <person name="Liang C."/>
            <person name="Lipzen A."/>
            <person name="Lutzoni F."/>
            <person name="Magnuson J."/>
            <person name="Mondo S."/>
            <person name="Nolan M."/>
            <person name="Ohm R."/>
            <person name="Pangilinan J."/>
            <person name="Park H.-J."/>
            <person name="Ramirez L."/>
            <person name="Alfaro M."/>
            <person name="Sun H."/>
            <person name="Tritt A."/>
            <person name="Yoshinaga Y."/>
            <person name="Zwiers L.-H."/>
            <person name="Turgeon B."/>
            <person name="Goodwin S."/>
            <person name="Spatafora J."/>
            <person name="Crous P."/>
            <person name="Grigoriev I."/>
        </authorList>
    </citation>
    <scope>NUCLEOTIDE SEQUENCE</scope>
    <source>
        <strain evidence="6">ATCC 36951</strain>
    </source>
</reference>
<keyword evidence="2" id="KW-0378">Hydrolase</keyword>
<feature type="compositionally biased region" description="Polar residues" evidence="3">
    <location>
        <begin position="1"/>
        <end position="15"/>
    </location>
</feature>
<dbReference type="SUPFAM" id="SSF54637">
    <property type="entry name" value="Thioesterase/thiol ester dehydrase-isomerase"/>
    <property type="match status" value="2"/>
</dbReference>
<evidence type="ECO:0000256" key="2">
    <source>
        <dbReference type="ARBA" id="ARBA00022801"/>
    </source>
</evidence>
<feature type="region of interest" description="Disordered" evidence="3">
    <location>
        <begin position="1"/>
        <end position="20"/>
    </location>
</feature>
<dbReference type="InterPro" id="IPR049449">
    <property type="entry name" value="TesB_ACOT8-like_N"/>
</dbReference>
<evidence type="ECO:0000313" key="7">
    <source>
        <dbReference type="Proteomes" id="UP000799537"/>
    </source>
</evidence>
<dbReference type="CDD" id="cd03445">
    <property type="entry name" value="Thioesterase_II_repeat2"/>
    <property type="match status" value="1"/>
</dbReference>
<protein>
    <recommendedName>
        <fullName evidence="8">Acyl-CoA thioesterase II</fullName>
    </recommendedName>
</protein>
<accession>A0A6A6CEG1</accession>
<dbReference type="Pfam" id="PF13622">
    <property type="entry name" value="4HBT_3"/>
    <property type="match status" value="1"/>
</dbReference>
<dbReference type="RefSeq" id="XP_033665201.1">
    <property type="nucleotide sequence ID" value="XM_033807578.1"/>
</dbReference>
<dbReference type="EMBL" id="ML993604">
    <property type="protein sequence ID" value="KAF2164312.1"/>
    <property type="molecule type" value="Genomic_DNA"/>
</dbReference>
<sequence>MSSDHPLQLEQQLSVVPTDGKDSYTGRYEAWGHNGVPHLMGSVVMGQAALAAYETVPQNFSLHSVHSRFLGAGMKSVPIQYEVQRVTTTSRSACRVVQAKQKGVVKVMNTFNFTGPAPEDRTPQIFDHVPKPSSETLAAASTPTDLGLDDGHAGLYGVIAKKPKGWPANTAYPAISNIRLSVSDDEEISQRKYRIKFRTLFPNTTSKAQLVATRFFSDFYTLDTPLTVQDIDFGFRPIGDRSSSPKLNPTKIKVLSTLSHTLHFCVTEGFDVHEGILMECVTKWAKGRRAAIGITIWDTRGKLIATGEQEGYFVFNETPKVESSKI</sequence>
<evidence type="ECO:0000256" key="1">
    <source>
        <dbReference type="ARBA" id="ARBA00006538"/>
    </source>
</evidence>
<dbReference type="Gene3D" id="2.40.160.210">
    <property type="entry name" value="Acyl-CoA thioesterase, double hotdog domain"/>
    <property type="match status" value="1"/>
</dbReference>
<evidence type="ECO:0000313" key="6">
    <source>
        <dbReference type="EMBL" id="KAF2164312.1"/>
    </source>
</evidence>
<feature type="domain" description="Acyl-CoA thioesterase-like C-terminal" evidence="5">
    <location>
        <begin position="196"/>
        <end position="312"/>
    </location>
</feature>
<dbReference type="InterPro" id="IPR049450">
    <property type="entry name" value="ACOT8-like_C"/>
</dbReference>
<organism evidence="6 7">
    <name type="scientific">Zasmidium cellare ATCC 36951</name>
    <dbReference type="NCBI Taxonomy" id="1080233"/>
    <lineage>
        <taxon>Eukaryota</taxon>
        <taxon>Fungi</taxon>
        <taxon>Dikarya</taxon>
        <taxon>Ascomycota</taxon>
        <taxon>Pezizomycotina</taxon>
        <taxon>Dothideomycetes</taxon>
        <taxon>Dothideomycetidae</taxon>
        <taxon>Mycosphaerellales</taxon>
        <taxon>Mycosphaerellaceae</taxon>
        <taxon>Zasmidium</taxon>
    </lineage>
</organism>
<dbReference type="InterPro" id="IPR042171">
    <property type="entry name" value="Acyl-CoA_hotdog"/>
</dbReference>
<dbReference type="PANTHER" id="PTHR11066">
    <property type="entry name" value="ACYL-COA THIOESTERASE"/>
    <property type="match status" value="1"/>
</dbReference>
<dbReference type="GO" id="GO:0047617">
    <property type="term" value="F:fatty acyl-CoA hydrolase activity"/>
    <property type="evidence" value="ECO:0007669"/>
    <property type="project" value="InterPro"/>
</dbReference>
<dbReference type="AlphaFoldDB" id="A0A6A6CEG1"/>